<comment type="caution">
    <text evidence="3">The sequence shown here is derived from an EMBL/GenBank/DDBJ whole genome shotgun (WGS) entry which is preliminary data.</text>
</comment>
<name>A0A8J6M835_9FIRM</name>
<gene>
    <name evidence="3" type="ORF">H8S62_10190</name>
</gene>
<evidence type="ECO:0000313" key="4">
    <source>
        <dbReference type="Proteomes" id="UP000607645"/>
    </source>
</evidence>
<protein>
    <recommendedName>
        <fullName evidence="2">Putative component of 'biosynthetic module' domain-containing protein</fullName>
    </recommendedName>
</protein>
<evidence type="ECO:0000313" key="3">
    <source>
        <dbReference type="EMBL" id="MBC5737372.1"/>
    </source>
</evidence>
<feature type="compositionally biased region" description="Pro residues" evidence="1">
    <location>
        <begin position="235"/>
        <end position="249"/>
    </location>
</feature>
<feature type="region of interest" description="Disordered" evidence="1">
    <location>
        <begin position="211"/>
        <end position="249"/>
    </location>
</feature>
<feature type="compositionally biased region" description="Low complexity" evidence="1">
    <location>
        <begin position="213"/>
        <end position="234"/>
    </location>
</feature>
<evidence type="ECO:0000256" key="1">
    <source>
        <dbReference type="SAM" id="MobiDB-lite"/>
    </source>
</evidence>
<proteinExistence type="predicted"/>
<reference evidence="3" key="1">
    <citation type="submission" date="2020-08" db="EMBL/GenBank/DDBJ databases">
        <title>Genome public.</title>
        <authorList>
            <person name="Liu C."/>
            <person name="Sun Q."/>
        </authorList>
    </citation>
    <scope>NUCLEOTIDE SEQUENCE</scope>
    <source>
        <strain evidence="3">NSJ-52</strain>
    </source>
</reference>
<accession>A0A8J6M835</accession>
<organism evidence="3 4">
    <name type="scientific">Lawsonibacter faecis</name>
    <dbReference type="NCBI Taxonomy" id="2763052"/>
    <lineage>
        <taxon>Bacteria</taxon>
        <taxon>Bacillati</taxon>
        <taxon>Bacillota</taxon>
        <taxon>Clostridia</taxon>
        <taxon>Eubacteriales</taxon>
        <taxon>Oscillospiraceae</taxon>
        <taxon>Lawsonibacter</taxon>
    </lineage>
</organism>
<feature type="domain" description="Putative component of 'biosynthetic module'" evidence="2">
    <location>
        <begin position="524"/>
        <end position="736"/>
    </location>
</feature>
<dbReference type="InterPro" id="IPR025647">
    <property type="entry name" value="YceG_bac"/>
</dbReference>
<feature type="domain" description="Putative component of 'biosynthetic module'" evidence="2">
    <location>
        <begin position="99"/>
        <end position="200"/>
    </location>
</feature>
<dbReference type="EMBL" id="JACOPQ010000007">
    <property type="protein sequence ID" value="MBC5737372.1"/>
    <property type="molecule type" value="Genomic_DNA"/>
</dbReference>
<keyword evidence="4" id="KW-1185">Reference proteome</keyword>
<dbReference type="Proteomes" id="UP000607645">
    <property type="component" value="Unassembled WGS sequence"/>
</dbReference>
<dbReference type="RefSeq" id="WP_186919188.1">
    <property type="nucleotide sequence ID" value="NZ_JACOPQ010000007.1"/>
</dbReference>
<sequence length="773" mass="86201">MTGIDRMENCFLPLNQRAPSSPSFLRVIGRDGQGRTTALLQKFYQLTKNGGLYLPSGIANPTEPETTRFFEAVGAQFFPERALVERHMTVWLGQLRPAQRQALAQAVMDALSVLKAQGANDNIIKNAYIKFMCWFRSLLGHVLMGIGKASPPKVLFEGNITKYEVLLLHLLHRAGCDVWYVNFASEESYKKADPTLAFSQLVQGDVFSPPSPHFAASPAGSPAPAQRPASASARPAPPPRPSPLPPPPWTGLDDAVSLNAWVGDNPVWDAVLLPCDQRALGPKPKLCALFAAVFGADERSEYRNRLFRLKRALDASGKVWRLLEQKPPAPTAAETAPFLSVDKSAPRGALIRALADRLTPNCGKVQALLLQRAFALAMERSPEQDSVRLFNRGVRLACWLRRYAEVLFEGYRAERQPALVFYGTAAESEITFLWAMAQAGVDVLCFCPERDARKAFAGHYLPPLWLECCFEGSLPSEPFPQREERVRAGTTAYNASRELDQLLYSDTGMFRDRQFARSQPVTLKTTYDEVEQLWKEEAQYRPSFKTEGGVVYVPNLFSKVCGVDKGDLALYWDRIRAMVTEETYLVTSLPFLKLSGPSMSAPQARAFLHSGRLDPKALKASQFYRYGYLPDDTQDYMLEKIQALMDYDLITGGGDLTATMLSVLTNLDKELLRLLQNFDFTRTIPKFLVVDVTETLFSLEECILLAFLNLVGFDIAVFTPTGYRNLESHLRPDSFDTLTAGEFLFDLTVPDLRSRRAGESGGWLGRLFGAGRP</sequence>
<feature type="domain" description="Putative component of 'biosynthetic module'" evidence="2">
    <location>
        <begin position="286"/>
        <end position="504"/>
    </location>
</feature>
<evidence type="ECO:0000259" key="2">
    <source>
        <dbReference type="Pfam" id="PF14266"/>
    </source>
</evidence>
<dbReference type="AlphaFoldDB" id="A0A8J6M835"/>
<dbReference type="Pfam" id="PF14266">
    <property type="entry name" value="YceG_bac"/>
    <property type="match status" value="3"/>
</dbReference>